<evidence type="ECO:0000313" key="3">
    <source>
        <dbReference type="Proteomes" id="UP001179363"/>
    </source>
</evidence>
<feature type="chain" id="PRO_5046427215" evidence="1">
    <location>
        <begin position="19"/>
        <end position="141"/>
    </location>
</feature>
<proteinExistence type="predicted"/>
<dbReference type="Pfam" id="PF09912">
    <property type="entry name" value="DUF2141"/>
    <property type="match status" value="1"/>
</dbReference>
<keyword evidence="1" id="KW-0732">Signal</keyword>
<comment type="caution">
    <text evidence="2">The sequence shown here is derived from an EMBL/GenBank/DDBJ whole genome shotgun (WGS) entry which is preliminary data.</text>
</comment>
<dbReference type="InterPro" id="IPR018673">
    <property type="entry name" value="DUF2141"/>
</dbReference>
<dbReference type="EMBL" id="JAKGTH010000008">
    <property type="protein sequence ID" value="MCF4101843.1"/>
    <property type="molecule type" value="Genomic_DNA"/>
</dbReference>
<name>A0ABS9EG27_9FLAO</name>
<dbReference type="Proteomes" id="UP001179363">
    <property type="component" value="Unassembled WGS sequence"/>
</dbReference>
<protein>
    <submittedName>
        <fullName evidence="2">DUF2141 domain-containing protein</fullName>
    </submittedName>
</protein>
<evidence type="ECO:0000256" key="1">
    <source>
        <dbReference type="SAM" id="SignalP"/>
    </source>
</evidence>
<feature type="signal peptide" evidence="1">
    <location>
        <begin position="1"/>
        <end position="18"/>
    </location>
</feature>
<reference evidence="2" key="1">
    <citation type="submission" date="2022-01" db="EMBL/GenBank/DDBJ databases">
        <title>Gillisia lutea sp. nov., isolated from marine plastic residues from the Malvarosa beach (Valencia, Spain).</title>
        <authorList>
            <person name="Vidal-Verdu A."/>
            <person name="Molina-Menor E."/>
            <person name="Satari L."/>
            <person name="Pascual J."/>
            <person name="Pereto J."/>
            <person name="Porcar M."/>
        </authorList>
    </citation>
    <scope>NUCLEOTIDE SEQUENCE</scope>
    <source>
        <strain evidence="2">M10.2A</strain>
    </source>
</reference>
<keyword evidence="3" id="KW-1185">Reference proteome</keyword>
<organism evidence="2 3">
    <name type="scientific">Gillisia lutea</name>
    <dbReference type="NCBI Taxonomy" id="2909668"/>
    <lineage>
        <taxon>Bacteria</taxon>
        <taxon>Pseudomonadati</taxon>
        <taxon>Bacteroidota</taxon>
        <taxon>Flavobacteriia</taxon>
        <taxon>Flavobacteriales</taxon>
        <taxon>Flavobacteriaceae</taxon>
        <taxon>Gillisia</taxon>
    </lineage>
</organism>
<evidence type="ECO:0000313" key="2">
    <source>
        <dbReference type="EMBL" id="MCF4101843.1"/>
    </source>
</evidence>
<gene>
    <name evidence="2" type="ORF">L1I30_09210</name>
</gene>
<sequence>MKTISILFAMFLAHTLNAQSEKSLNIEVIVENISSADGSVLFGLYTEDTFMKAKPNYSAKSEILDGVAQITFENIPEGTYAISCFHDANGNNKMDFEPTGIPKEAYGISNNKVNLYGPPIWSDAKFDTEGNEMKMNIKLTR</sequence>
<accession>A0ABS9EG27</accession>
<dbReference type="RefSeq" id="WP_236133986.1">
    <property type="nucleotide sequence ID" value="NZ_JAKGTH010000008.1"/>
</dbReference>